<feature type="compositionally biased region" description="Basic and acidic residues" evidence="4">
    <location>
        <begin position="171"/>
        <end position="181"/>
    </location>
</feature>
<feature type="compositionally biased region" description="Low complexity" evidence="4">
    <location>
        <begin position="182"/>
        <end position="193"/>
    </location>
</feature>
<dbReference type="PANTHER" id="PTHR48051:SF1">
    <property type="entry name" value="RAS SUPPRESSOR PROTEIN 1"/>
    <property type="match status" value="1"/>
</dbReference>
<name>C1N0N5_MICPC</name>
<feature type="compositionally biased region" description="Basic residues" evidence="4">
    <location>
        <begin position="59"/>
        <end position="68"/>
    </location>
</feature>
<dbReference type="Proteomes" id="UP000001876">
    <property type="component" value="Unassembled WGS sequence"/>
</dbReference>
<dbReference type="KEGG" id="mpp:MICPUCDRAFT_62883"/>
<feature type="region of interest" description="Disordered" evidence="4">
    <location>
        <begin position="171"/>
        <end position="197"/>
    </location>
</feature>
<protein>
    <submittedName>
        <fullName evidence="5">Predicted protein</fullName>
    </submittedName>
</protein>
<evidence type="ECO:0000313" key="5">
    <source>
        <dbReference type="EMBL" id="EEH54048.1"/>
    </source>
</evidence>
<feature type="non-terminal residue" evidence="5">
    <location>
        <position position="835"/>
    </location>
</feature>
<dbReference type="InterPro" id="IPR032675">
    <property type="entry name" value="LRR_dom_sf"/>
</dbReference>
<keyword evidence="6" id="KW-1185">Reference proteome</keyword>
<dbReference type="RefSeq" id="XP_003061418.1">
    <property type="nucleotide sequence ID" value="XM_003061372.1"/>
</dbReference>
<sequence length="835" mass="88923">MRRRGRRRRRRRRAGGGVFVDDRRRDDDPPLPSRARPRPAPRRRSAAGTGRDARERCGGHPRARRRGARRDDARAILRGIDAMPRQRRPVVGPFESGAVVVLRFVTNARHRRRDHDASRVHVVVERGMRRLRADDPPRADARASAPGAVLPLATTTTENLLLGTVDSSATTKRDVAARRSEPAPSAAAAAASSSRRHDALVALAPRGDENKNKISRVPPNTVDEARRRDAAERAARAKHSRDVAARILAETEAKKRAREDRARALCSAAAADVANARIAVAAEARAREDAAVAREATETLWALEADYAASARTTREQLAEARLARAYARAQIEACEGRRCDLCDRGELHGARECGILRKRGGGTAGGGGADSADATSTSIATSATSSIAVDVAPPEILARGALLRCHGDVEVEDWARWTPREAKIAFDELPLSRKGLSALPNLSLFRGVTRLLAARNALVSLPDDIADLMPCLTHLDAKRNAIASVPAGVGALMYLETLDVSGAFYLTLVPIRPRRRGERRFLRTFSPGVSLRPALAFNPRPRRLSTPLLTPLNSTPTFARMDPRPSGNAPLTTLPSMRRATALARLDASSCALISLPDDLAECAALEDLVVHRNPDLVSLPPNLGALQPRLRGVWVRECGLATLPSGLTAAVGLADLDAGACRLRGLPDGLGGPGNPRLRTLRVGDNVIASLPRSLARADALEVLDVSGNALTDVDVAASTRGLVELRASRNPDLAELPRGLGRGGALRVLHAAACGLEKLSCDLGKHLVGDGGGGGGGGGRGGGGVGDALAWSVDVRGNPFPPWLRRRVDGEVDGVYGALAYLASAHDELALL</sequence>
<dbReference type="eggNOG" id="KOG0619">
    <property type="taxonomic scope" value="Eukaryota"/>
</dbReference>
<gene>
    <name evidence="5" type="ORF">MICPUCDRAFT_62883</name>
</gene>
<keyword evidence="2" id="KW-0433">Leucine-rich repeat</keyword>
<dbReference type="SUPFAM" id="SSF52058">
    <property type="entry name" value="L domain-like"/>
    <property type="match status" value="1"/>
</dbReference>
<dbReference type="AlphaFoldDB" id="C1N0N5"/>
<proteinExistence type="predicted"/>
<evidence type="ECO:0000256" key="1">
    <source>
        <dbReference type="ARBA" id="ARBA00004430"/>
    </source>
</evidence>
<reference evidence="5 6" key="1">
    <citation type="journal article" date="2009" name="Science">
        <title>Green evolution and dynamic adaptations revealed by genomes of the marine picoeukaryotes Micromonas.</title>
        <authorList>
            <person name="Worden A.Z."/>
            <person name="Lee J.H."/>
            <person name="Mock T."/>
            <person name="Rouze P."/>
            <person name="Simmons M.P."/>
            <person name="Aerts A.L."/>
            <person name="Allen A.E."/>
            <person name="Cuvelier M.L."/>
            <person name="Derelle E."/>
            <person name="Everett M.V."/>
            <person name="Foulon E."/>
            <person name="Grimwood J."/>
            <person name="Gundlach H."/>
            <person name="Henrissat B."/>
            <person name="Napoli C."/>
            <person name="McDonald S.M."/>
            <person name="Parker M.S."/>
            <person name="Rombauts S."/>
            <person name="Salamov A."/>
            <person name="Von Dassow P."/>
            <person name="Badger J.H."/>
            <person name="Coutinho P.M."/>
            <person name="Demir E."/>
            <person name="Dubchak I."/>
            <person name="Gentemann C."/>
            <person name="Eikrem W."/>
            <person name="Gready J.E."/>
            <person name="John U."/>
            <person name="Lanier W."/>
            <person name="Lindquist E.A."/>
            <person name="Lucas S."/>
            <person name="Mayer K.F."/>
            <person name="Moreau H."/>
            <person name="Not F."/>
            <person name="Otillar R."/>
            <person name="Panaud O."/>
            <person name="Pangilinan J."/>
            <person name="Paulsen I."/>
            <person name="Piegu B."/>
            <person name="Poliakov A."/>
            <person name="Robbens S."/>
            <person name="Schmutz J."/>
            <person name="Toulza E."/>
            <person name="Wyss T."/>
            <person name="Zelensky A."/>
            <person name="Zhou K."/>
            <person name="Armbrust E.V."/>
            <person name="Bhattacharya D."/>
            <person name="Goodenough U.W."/>
            <person name="Van de Peer Y."/>
            <person name="Grigoriev I.V."/>
        </authorList>
    </citation>
    <scope>NUCLEOTIDE SEQUENCE [LARGE SCALE GENOMIC DNA]</scope>
    <source>
        <strain evidence="5 6">CCMP1545</strain>
    </source>
</reference>
<dbReference type="OrthoDB" id="2021138at2759"/>
<dbReference type="PANTHER" id="PTHR48051">
    <property type="match status" value="1"/>
</dbReference>
<feature type="compositionally biased region" description="Basic residues" evidence="4">
    <location>
        <begin position="35"/>
        <end position="45"/>
    </location>
</feature>
<evidence type="ECO:0000313" key="6">
    <source>
        <dbReference type="Proteomes" id="UP000001876"/>
    </source>
</evidence>
<accession>C1N0N5</accession>
<evidence type="ECO:0000256" key="2">
    <source>
        <dbReference type="ARBA" id="ARBA00022614"/>
    </source>
</evidence>
<evidence type="ECO:0000256" key="3">
    <source>
        <dbReference type="ARBA" id="ARBA00022737"/>
    </source>
</evidence>
<feature type="compositionally biased region" description="Basic residues" evidence="4">
    <location>
        <begin position="1"/>
        <end position="14"/>
    </location>
</feature>
<organism evidence="6">
    <name type="scientific">Micromonas pusilla (strain CCMP1545)</name>
    <name type="common">Picoplanktonic green alga</name>
    <dbReference type="NCBI Taxonomy" id="564608"/>
    <lineage>
        <taxon>Eukaryota</taxon>
        <taxon>Viridiplantae</taxon>
        <taxon>Chlorophyta</taxon>
        <taxon>Mamiellophyceae</taxon>
        <taxon>Mamiellales</taxon>
        <taxon>Mamiellaceae</taxon>
        <taxon>Micromonas</taxon>
    </lineage>
</organism>
<dbReference type="GO" id="GO:0005930">
    <property type="term" value="C:axoneme"/>
    <property type="evidence" value="ECO:0007669"/>
    <property type="project" value="UniProtKB-SubCell"/>
</dbReference>
<dbReference type="InterPro" id="IPR050216">
    <property type="entry name" value="LRR_domain-containing"/>
</dbReference>
<dbReference type="Gene3D" id="3.80.10.10">
    <property type="entry name" value="Ribonuclease Inhibitor"/>
    <property type="match status" value="2"/>
</dbReference>
<comment type="subcellular location">
    <subcellularLocation>
        <location evidence="1">Cytoplasm</location>
        <location evidence="1">Cytoskeleton</location>
        <location evidence="1">Cilium axoneme</location>
    </subcellularLocation>
</comment>
<evidence type="ECO:0000256" key="4">
    <source>
        <dbReference type="SAM" id="MobiDB-lite"/>
    </source>
</evidence>
<dbReference type="GeneID" id="9687113"/>
<keyword evidence="3" id="KW-0677">Repeat</keyword>
<dbReference type="EMBL" id="GG663744">
    <property type="protein sequence ID" value="EEH54048.1"/>
    <property type="molecule type" value="Genomic_DNA"/>
</dbReference>
<feature type="region of interest" description="Disordered" evidence="4">
    <location>
        <begin position="1"/>
        <end position="72"/>
    </location>
</feature>
<dbReference type="STRING" id="564608.C1N0N5"/>